<accession>A0A367JIQ1</accession>
<dbReference type="Proteomes" id="UP000253551">
    <property type="component" value="Unassembled WGS sequence"/>
</dbReference>
<feature type="region of interest" description="Disordered" evidence="1">
    <location>
        <begin position="1"/>
        <end position="58"/>
    </location>
</feature>
<protein>
    <submittedName>
        <fullName evidence="2">Uncharacterized protein</fullName>
    </submittedName>
</protein>
<dbReference type="OrthoDB" id="5569779at2759"/>
<dbReference type="EMBL" id="PJQM01003274">
    <property type="protein sequence ID" value="RCH89765.1"/>
    <property type="molecule type" value="Genomic_DNA"/>
</dbReference>
<keyword evidence="3" id="KW-1185">Reference proteome</keyword>
<gene>
    <name evidence="2" type="ORF">CU098_009451</name>
</gene>
<feature type="compositionally biased region" description="Pro residues" evidence="1">
    <location>
        <begin position="19"/>
        <end position="28"/>
    </location>
</feature>
<reference evidence="2 3" key="1">
    <citation type="journal article" date="2018" name="G3 (Bethesda)">
        <title>Phylogenetic and Phylogenomic Definition of Rhizopus Species.</title>
        <authorList>
            <person name="Gryganskyi A.P."/>
            <person name="Golan J."/>
            <person name="Dolatabadi S."/>
            <person name="Mondo S."/>
            <person name="Robb S."/>
            <person name="Idnurm A."/>
            <person name="Muszewska A."/>
            <person name="Steczkiewicz K."/>
            <person name="Masonjones S."/>
            <person name="Liao H.L."/>
            <person name="Gajdeczka M.T."/>
            <person name="Anike F."/>
            <person name="Vuek A."/>
            <person name="Anishchenko I.M."/>
            <person name="Voigt K."/>
            <person name="de Hoog G.S."/>
            <person name="Smith M.E."/>
            <person name="Heitman J."/>
            <person name="Vilgalys R."/>
            <person name="Stajich J.E."/>
        </authorList>
    </citation>
    <scope>NUCLEOTIDE SEQUENCE [LARGE SCALE GENOMIC DNA]</scope>
    <source>
        <strain evidence="2 3">LSU 92-RS-03</strain>
    </source>
</reference>
<sequence>MTEQNKPNEEDNDTTLLPPEIPAPPPPSTKDTSSLLSPWWSEKPTTTQDRPDTNSKPSTFLLGINRSLEYNGDKELGWKEKCYLFTNAPKMNNGESDRDHLETLFDHSKDCTMPRHLKDAKNIFLKAKQGLIIKKESSDYYNINIGKETSHSGEHVSRVIKKTFSPLQHMSQRYIDSWKDGTQQAFFTKFWTRLERGDAFYLVKDCTKRLIENMLEDKKPSDKK</sequence>
<dbReference type="AlphaFoldDB" id="A0A367JIQ1"/>
<evidence type="ECO:0000313" key="2">
    <source>
        <dbReference type="EMBL" id="RCH89765.1"/>
    </source>
</evidence>
<name>A0A367JIQ1_RHIST</name>
<evidence type="ECO:0000313" key="3">
    <source>
        <dbReference type="Proteomes" id="UP000253551"/>
    </source>
</evidence>
<organism evidence="2 3">
    <name type="scientific">Rhizopus stolonifer</name>
    <name type="common">Rhizopus nigricans</name>
    <dbReference type="NCBI Taxonomy" id="4846"/>
    <lineage>
        <taxon>Eukaryota</taxon>
        <taxon>Fungi</taxon>
        <taxon>Fungi incertae sedis</taxon>
        <taxon>Mucoromycota</taxon>
        <taxon>Mucoromycotina</taxon>
        <taxon>Mucoromycetes</taxon>
        <taxon>Mucorales</taxon>
        <taxon>Mucorineae</taxon>
        <taxon>Rhizopodaceae</taxon>
        <taxon>Rhizopus</taxon>
    </lineage>
</organism>
<comment type="caution">
    <text evidence="2">The sequence shown here is derived from an EMBL/GenBank/DDBJ whole genome shotgun (WGS) entry which is preliminary data.</text>
</comment>
<evidence type="ECO:0000256" key="1">
    <source>
        <dbReference type="SAM" id="MobiDB-lite"/>
    </source>
</evidence>
<feature type="compositionally biased region" description="Polar residues" evidence="1">
    <location>
        <begin position="43"/>
        <end position="58"/>
    </location>
</feature>
<proteinExistence type="predicted"/>